<keyword evidence="2" id="KW-0677">Repeat</keyword>
<organism evidence="6 7">
    <name type="scientific">Daphnia magna</name>
    <dbReference type="NCBI Taxonomy" id="35525"/>
    <lineage>
        <taxon>Eukaryota</taxon>
        <taxon>Metazoa</taxon>
        <taxon>Ecdysozoa</taxon>
        <taxon>Arthropoda</taxon>
        <taxon>Crustacea</taxon>
        <taxon>Branchiopoda</taxon>
        <taxon>Diplostraca</taxon>
        <taxon>Cladocera</taxon>
        <taxon>Anomopoda</taxon>
        <taxon>Daphniidae</taxon>
        <taxon>Daphnia</taxon>
    </lineage>
</organism>
<feature type="region of interest" description="Disordered" evidence="5">
    <location>
        <begin position="281"/>
        <end position="311"/>
    </location>
</feature>
<dbReference type="GO" id="GO:0045944">
    <property type="term" value="P:positive regulation of transcription by RNA polymerase II"/>
    <property type="evidence" value="ECO:0007669"/>
    <property type="project" value="TreeGrafter"/>
</dbReference>
<dbReference type="Pfam" id="PF00412">
    <property type="entry name" value="LIM"/>
    <property type="match status" value="2"/>
</dbReference>
<dbReference type="PROSITE" id="PS50023">
    <property type="entry name" value="LIM_DOMAIN_2"/>
    <property type="match status" value="2"/>
</dbReference>
<dbReference type="PANTHER" id="PTHR45787">
    <property type="entry name" value="LD11652P"/>
    <property type="match status" value="1"/>
</dbReference>
<keyword evidence="4" id="KW-0440">LIM domain</keyword>
<feature type="compositionally biased region" description="Low complexity" evidence="5">
    <location>
        <begin position="292"/>
        <end position="305"/>
    </location>
</feature>
<sequence>MDDGCAQQHQQSNGGATVHHRPAGSTGNKIALHNNNNNNQQQQHHVGMQSNHQPPFLCSGCATPIVDQYLLKVKTNYYWKHFQSPLDLALDCYWHEDCLKCGCCDCRLGEVGSTLYTKANLILCKRDYLRMFGTSGNCAACCKPIPAFEMVMRAKTNVYHLDCFACQQCHQRFCVGDRFYLNENKILCEYDYEERLLALNMPSNNNASTQHIQRRVSDIHQSGDGAIGYDSQASQPGSLYHQQQLGYDHFSDGTHFIRSAPSVYQQHQQQYAANRQVQHLASRNNQHKHGSPSDGSSSGYGSPDSILLDER</sequence>
<dbReference type="EMBL" id="LRGB01002140">
    <property type="protein sequence ID" value="KZS08951.1"/>
    <property type="molecule type" value="Genomic_DNA"/>
</dbReference>
<dbReference type="Gene3D" id="2.10.110.10">
    <property type="entry name" value="Cysteine Rich Protein"/>
    <property type="match status" value="2"/>
</dbReference>
<dbReference type="GO" id="GO:0005634">
    <property type="term" value="C:nucleus"/>
    <property type="evidence" value="ECO:0007669"/>
    <property type="project" value="TreeGrafter"/>
</dbReference>
<evidence type="ECO:0000313" key="6">
    <source>
        <dbReference type="EMBL" id="KZS08951.1"/>
    </source>
</evidence>
<reference evidence="6 7" key="1">
    <citation type="submission" date="2016-03" db="EMBL/GenBank/DDBJ databases">
        <title>EvidentialGene: Evidence-directed Construction of Genes on Genomes.</title>
        <authorList>
            <person name="Gilbert D.G."/>
            <person name="Choi J.-H."/>
            <person name="Mockaitis K."/>
            <person name="Colbourne J."/>
            <person name="Pfrender M."/>
        </authorList>
    </citation>
    <scope>NUCLEOTIDE SEQUENCE [LARGE SCALE GENOMIC DNA]</scope>
    <source>
        <strain evidence="6 7">Xinb3</strain>
        <tissue evidence="6">Complete organism</tissue>
    </source>
</reference>
<accession>A0A0P5AV75</accession>
<dbReference type="GO" id="GO:0003713">
    <property type="term" value="F:transcription coactivator activity"/>
    <property type="evidence" value="ECO:0007669"/>
    <property type="project" value="TreeGrafter"/>
</dbReference>
<dbReference type="CDD" id="cd09390">
    <property type="entry name" value="LIM2_dLMO"/>
    <property type="match status" value="1"/>
</dbReference>
<evidence type="ECO:0000256" key="4">
    <source>
        <dbReference type="ARBA" id="ARBA00023038"/>
    </source>
</evidence>
<dbReference type="InterPro" id="IPR001781">
    <property type="entry name" value="Znf_LIM"/>
</dbReference>
<feature type="compositionally biased region" description="Low complexity" evidence="5">
    <location>
        <begin position="33"/>
        <end position="45"/>
    </location>
</feature>
<evidence type="ECO:0000256" key="2">
    <source>
        <dbReference type="ARBA" id="ARBA00022737"/>
    </source>
</evidence>
<dbReference type="STRING" id="35525.A0A0P5AV75"/>
<keyword evidence="1" id="KW-0479">Metal-binding</keyword>
<feature type="region of interest" description="Disordered" evidence="5">
    <location>
        <begin position="1"/>
        <end position="50"/>
    </location>
</feature>
<dbReference type="GO" id="GO:0046872">
    <property type="term" value="F:metal ion binding"/>
    <property type="evidence" value="ECO:0007669"/>
    <property type="project" value="UniProtKB-KW"/>
</dbReference>
<dbReference type="PROSITE" id="PS00478">
    <property type="entry name" value="LIM_DOMAIN_1"/>
    <property type="match status" value="1"/>
</dbReference>
<dbReference type="GO" id="GO:0140297">
    <property type="term" value="F:DNA-binding transcription factor binding"/>
    <property type="evidence" value="ECO:0007669"/>
    <property type="project" value="TreeGrafter"/>
</dbReference>
<proteinExistence type="predicted"/>
<evidence type="ECO:0000313" key="7">
    <source>
        <dbReference type="Proteomes" id="UP000076858"/>
    </source>
</evidence>
<dbReference type="OrthoDB" id="6352355at2759"/>
<evidence type="ECO:0000256" key="1">
    <source>
        <dbReference type="ARBA" id="ARBA00022723"/>
    </source>
</evidence>
<dbReference type="SMART" id="SM00132">
    <property type="entry name" value="LIM"/>
    <property type="match status" value="2"/>
</dbReference>
<dbReference type="SUPFAM" id="SSF57716">
    <property type="entry name" value="Glucocorticoid receptor-like (DNA-binding domain)"/>
    <property type="match status" value="2"/>
</dbReference>
<name>A0A0P5AV75_9CRUS</name>
<dbReference type="Proteomes" id="UP000076858">
    <property type="component" value="Unassembled WGS sequence"/>
</dbReference>
<dbReference type="FunFam" id="2.10.110.10:FF:000016">
    <property type="entry name" value="LIM domain only 3"/>
    <property type="match status" value="1"/>
</dbReference>
<evidence type="ECO:0000256" key="3">
    <source>
        <dbReference type="ARBA" id="ARBA00022833"/>
    </source>
</evidence>
<dbReference type="InterPro" id="IPR050945">
    <property type="entry name" value="LMO_RBTN_TF"/>
</dbReference>
<dbReference type="AlphaFoldDB" id="A0A0P5AV75"/>
<evidence type="ECO:0000256" key="5">
    <source>
        <dbReference type="SAM" id="MobiDB-lite"/>
    </source>
</evidence>
<comment type="caution">
    <text evidence="6">The sequence shown here is derived from an EMBL/GenBank/DDBJ whole genome shotgun (WGS) entry which is preliminary data.</text>
</comment>
<keyword evidence="3" id="KW-0862">Zinc</keyword>
<gene>
    <name evidence="6" type="ORF">APZ42_026933</name>
</gene>
<protein>
    <submittedName>
        <fullName evidence="6">LIM domain only protein 3</fullName>
    </submittedName>
</protein>
<keyword evidence="7" id="KW-1185">Reference proteome</keyword>
<dbReference type="PANTHER" id="PTHR45787:SF1">
    <property type="entry name" value="LIM ZINC-BINDING DOMAIN-CONTAINING PROTEIN"/>
    <property type="match status" value="1"/>
</dbReference>